<keyword evidence="4" id="KW-1185">Reference proteome</keyword>
<evidence type="ECO:0000256" key="1">
    <source>
        <dbReference type="SAM" id="MobiDB-lite"/>
    </source>
</evidence>
<reference evidence="3 4" key="1">
    <citation type="journal article" date="2022" name="Syst. Appl. Microbiol.">
        <title>Rhodopirellula aestuarii sp. nov., a novel member of the genus Rhodopirellula isolated from brackish sediments collected in the Tagus River estuary, Portugal.</title>
        <authorList>
            <person name="Vitorino I.R."/>
            <person name="Klimek D."/>
            <person name="Calusinska M."/>
            <person name="Lobo-da-Cunha A."/>
            <person name="Vasconcelos V."/>
            <person name="Lage O.M."/>
        </authorList>
    </citation>
    <scope>NUCLEOTIDE SEQUENCE [LARGE SCALE GENOMIC DNA]</scope>
    <source>
        <strain evidence="3 4">ICT_H3.1</strain>
    </source>
</reference>
<keyword evidence="2" id="KW-1133">Transmembrane helix</keyword>
<sequence>MKSMPHDEAHPDWVLLGWLAVWSLVLTFTIGGILNGQTSRGLPDETQLTLGLALGGLCAAWITIGSWVALIHLPRRDDLQTRSDTAKQQMRPRIAVVLAWFANLVLFIALIPQEFDIIAQLLAIVGLGITGPMIAWQWSHRRIHRGEPQTAGRQSIRQILGIAFTIAVAMASLKLYERCLGLSASATTLLVSVAISWLLMLRIMLGRWWAFIFAVLPTGFFFRMVVLSLIDLRSRDSEAQILRSTGILVGFYFFALIFLLLMRSSGHRWFGEPTEPLTNRDNSALSNDDDAAARDEVGASPIL</sequence>
<name>A0ABT0U8E0_9BACT</name>
<evidence type="ECO:0000313" key="3">
    <source>
        <dbReference type="EMBL" id="MCM2373158.1"/>
    </source>
</evidence>
<keyword evidence="2" id="KW-0472">Membrane</keyword>
<dbReference type="EMBL" id="JAMQBK010000060">
    <property type="protein sequence ID" value="MCM2373158.1"/>
    <property type="molecule type" value="Genomic_DNA"/>
</dbReference>
<feature type="transmembrane region" description="Helical" evidence="2">
    <location>
        <begin position="12"/>
        <end position="34"/>
    </location>
</feature>
<proteinExistence type="predicted"/>
<gene>
    <name evidence="3" type="ORF">NB063_21315</name>
</gene>
<feature type="transmembrane region" description="Helical" evidence="2">
    <location>
        <begin position="159"/>
        <end position="176"/>
    </location>
</feature>
<organism evidence="3 4">
    <name type="scientific">Aporhodopirellula aestuarii</name>
    <dbReference type="NCBI Taxonomy" id="2950107"/>
    <lineage>
        <taxon>Bacteria</taxon>
        <taxon>Pseudomonadati</taxon>
        <taxon>Planctomycetota</taxon>
        <taxon>Planctomycetia</taxon>
        <taxon>Pirellulales</taxon>
        <taxon>Pirellulaceae</taxon>
        <taxon>Aporhodopirellula</taxon>
    </lineage>
</organism>
<dbReference type="Proteomes" id="UP001202961">
    <property type="component" value="Unassembled WGS sequence"/>
</dbReference>
<feature type="transmembrane region" description="Helical" evidence="2">
    <location>
        <begin position="208"/>
        <end position="229"/>
    </location>
</feature>
<feature type="transmembrane region" description="Helical" evidence="2">
    <location>
        <begin position="241"/>
        <end position="261"/>
    </location>
</feature>
<feature type="transmembrane region" description="Helical" evidence="2">
    <location>
        <begin position="117"/>
        <end position="138"/>
    </location>
</feature>
<feature type="transmembrane region" description="Helical" evidence="2">
    <location>
        <begin position="182"/>
        <end position="201"/>
    </location>
</feature>
<accession>A0ABT0U8E0</accession>
<comment type="caution">
    <text evidence="3">The sequence shown here is derived from an EMBL/GenBank/DDBJ whole genome shotgun (WGS) entry which is preliminary data.</text>
</comment>
<feature type="transmembrane region" description="Helical" evidence="2">
    <location>
        <begin position="94"/>
        <end position="111"/>
    </location>
</feature>
<feature type="transmembrane region" description="Helical" evidence="2">
    <location>
        <begin position="54"/>
        <end position="73"/>
    </location>
</feature>
<feature type="region of interest" description="Disordered" evidence="1">
    <location>
        <begin position="280"/>
        <end position="303"/>
    </location>
</feature>
<evidence type="ECO:0000256" key="2">
    <source>
        <dbReference type="SAM" id="Phobius"/>
    </source>
</evidence>
<protein>
    <submittedName>
        <fullName evidence="3">Uncharacterized protein</fullName>
    </submittedName>
</protein>
<keyword evidence="2" id="KW-0812">Transmembrane</keyword>
<evidence type="ECO:0000313" key="4">
    <source>
        <dbReference type="Proteomes" id="UP001202961"/>
    </source>
</evidence>